<gene>
    <name evidence="11" type="ORF">TTAC_LOCUS160</name>
</gene>
<evidence type="ECO:0000256" key="5">
    <source>
        <dbReference type="ARBA" id="ARBA00022824"/>
    </source>
</evidence>
<dbReference type="InterPro" id="IPR014371">
    <property type="entry name" value="Oat_ACAT_DAG_ARE"/>
</dbReference>
<feature type="transmembrane region" description="Helical" evidence="10">
    <location>
        <begin position="338"/>
        <end position="362"/>
    </location>
</feature>
<dbReference type="Proteomes" id="UP000274429">
    <property type="component" value="Unassembled WGS sequence"/>
</dbReference>
<evidence type="ECO:0000256" key="2">
    <source>
        <dbReference type="ARBA" id="ARBA00009010"/>
    </source>
</evidence>
<feature type="transmembrane region" description="Helical" evidence="10">
    <location>
        <begin position="258"/>
        <end position="279"/>
    </location>
</feature>
<protein>
    <submittedName>
        <fullName evidence="13">O-acyltransferase</fullName>
    </submittedName>
</protein>
<accession>A0A0R3WHX0</accession>
<feature type="transmembrane region" description="Helical" evidence="10">
    <location>
        <begin position="603"/>
        <end position="621"/>
    </location>
</feature>
<keyword evidence="8" id="KW-0012">Acyltransferase</keyword>
<dbReference type="EMBL" id="UYWX01000010">
    <property type="protein sequence ID" value="VDM15996.1"/>
    <property type="molecule type" value="Genomic_DNA"/>
</dbReference>
<comment type="subcellular location">
    <subcellularLocation>
        <location evidence="1">Endoplasmic reticulum membrane</location>
        <topology evidence="1">Multi-pass membrane protein</topology>
    </subcellularLocation>
</comment>
<dbReference type="STRING" id="6205.A0A0R3WHX0"/>
<evidence type="ECO:0000256" key="7">
    <source>
        <dbReference type="ARBA" id="ARBA00023136"/>
    </source>
</evidence>
<evidence type="ECO:0000313" key="11">
    <source>
        <dbReference type="EMBL" id="VDM15996.1"/>
    </source>
</evidence>
<evidence type="ECO:0000313" key="12">
    <source>
        <dbReference type="Proteomes" id="UP000274429"/>
    </source>
</evidence>
<dbReference type="GO" id="GO:0008374">
    <property type="term" value="F:O-acyltransferase activity"/>
    <property type="evidence" value="ECO:0007669"/>
    <property type="project" value="InterPro"/>
</dbReference>
<feature type="transmembrane region" description="Helical" evidence="10">
    <location>
        <begin position="299"/>
        <end position="326"/>
    </location>
</feature>
<feature type="transmembrane region" description="Helical" evidence="10">
    <location>
        <begin position="519"/>
        <end position="542"/>
    </location>
</feature>
<evidence type="ECO:0000256" key="6">
    <source>
        <dbReference type="ARBA" id="ARBA00022989"/>
    </source>
</evidence>
<keyword evidence="5" id="KW-0256">Endoplasmic reticulum</keyword>
<organism evidence="13">
    <name type="scientific">Hydatigena taeniaeformis</name>
    <name type="common">Feline tapeworm</name>
    <name type="synonym">Taenia taeniaeformis</name>
    <dbReference type="NCBI Taxonomy" id="6205"/>
    <lineage>
        <taxon>Eukaryota</taxon>
        <taxon>Metazoa</taxon>
        <taxon>Spiralia</taxon>
        <taxon>Lophotrochozoa</taxon>
        <taxon>Platyhelminthes</taxon>
        <taxon>Cestoda</taxon>
        <taxon>Eucestoda</taxon>
        <taxon>Cyclophyllidea</taxon>
        <taxon>Taeniidae</taxon>
        <taxon>Hydatigera</taxon>
    </lineage>
</organism>
<dbReference type="PANTHER" id="PTHR10408">
    <property type="entry name" value="STEROL O-ACYLTRANSFERASE"/>
    <property type="match status" value="1"/>
</dbReference>
<dbReference type="AlphaFoldDB" id="A0A0R3WHX0"/>
<keyword evidence="3" id="KW-0808">Transferase</keyword>
<feature type="region of interest" description="Disordered" evidence="9">
    <location>
        <begin position="28"/>
        <end position="50"/>
    </location>
</feature>
<feature type="region of interest" description="Disordered" evidence="9">
    <location>
        <begin position="111"/>
        <end position="160"/>
    </location>
</feature>
<evidence type="ECO:0000256" key="8">
    <source>
        <dbReference type="ARBA" id="ARBA00023315"/>
    </source>
</evidence>
<dbReference type="GO" id="GO:0008203">
    <property type="term" value="P:cholesterol metabolic process"/>
    <property type="evidence" value="ECO:0007669"/>
    <property type="project" value="TreeGrafter"/>
</dbReference>
<evidence type="ECO:0000256" key="3">
    <source>
        <dbReference type="ARBA" id="ARBA00022679"/>
    </source>
</evidence>
<sequence>MLMFIFFFEEYNTMADNVNLRIAPIGPVQSSDDLKSQRGAHTSSSTKKPIDEVELPVSHPFECNENHSFQTATEARKSTLGGPQLQTEVRGRSHMAEPVNDVKLLEYQSSEATDNGHGTITSDEINHSSGESDLQTDVRNRSHHTNSVNRGKFSESRDKNEVEGKASELVMKLCNQLRVDLTQEFNHHLQLVLENAVDRILEHSDAENLMINRNWLKSNMSDKTRIASESDRWLPEKNFRHRNSVLTDLFKISHIETVYHIFIAVLLIFALNTILSDAVEKGGIVHVYHLELLEWTFKGLFNVFHCWIVMFLSTSLCIYLAFIVWASKRKPVSRFTNFDLGFLLLYVAYQVAFIILPVIFILKNEIAPSSTAIVCLEQIRLVMKSHAFVRTNIGSAFLSGEECEREKAHRRHRRLLTGDERFPVSACGDSVTEEVEITMSNGIPIPPFSHYLYFLFAPTLVYRSAYPRTPYIRWRFVTINLLQMGLCIVYTYFIFARFCFSYFANFGRSDHFNFSLRQLITSSFGCMLPGALLLLINFYALLHCWLNAFAELLRFGDRLFYKDWWNSVTFSAYYRTWNVVVHDWLYTYIYRDVYAISGRHRRILAQTAVFLLSAIVHEYILTLVYRFFYPVLFVIFGGAGLAIANLRGRSKLWNIGLWVGLFMGMGILMCLYSMEWYARKNCPPTQGLIDLFIPRSWFCGN</sequence>
<keyword evidence="7 10" id="KW-0472">Membrane</keyword>
<feature type="region of interest" description="Disordered" evidence="9">
    <location>
        <begin position="72"/>
        <end position="94"/>
    </location>
</feature>
<feature type="transmembrane region" description="Helical" evidence="10">
    <location>
        <begin position="477"/>
        <end position="504"/>
    </location>
</feature>
<dbReference type="PANTHER" id="PTHR10408:SF8">
    <property type="entry name" value="O-ACYLTRANSFERASE"/>
    <property type="match status" value="1"/>
</dbReference>
<feature type="compositionally biased region" description="Polar residues" evidence="9">
    <location>
        <begin position="111"/>
        <end position="137"/>
    </location>
</feature>
<feature type="transmembrane region" description="Helical" evidence="10">
    <location>
        <begin position="627"/>
        <end position="646"/>
    </location>
</feature>
<feature type="transmembrane region" description="Helical" evidence="10">
    <location>
        <begin position="653"/>
        <end position="674"/>
    </location>
</feature>
<reference evidence="11 12" key="2">
    <citation type="submission" date="2018-11" db="EMBL/GenBank/DDBJ databases">
        <authorList>
            <consortium name="Pathogen Informatics"/>
        </authorList>
    </citation>
    <scope>NUCLEOTIDE SEQUENCE [LARGE SCALE GENOMIC DNA]</scope>
</reference>
<keyword evidence="12" id="KW-1185">Reference proteome</keyword>
<comment type="similarity">
    <text evidence="2">Belongs to the membrane-bound acyltransferase family. Sterol o-acyltransferase subfamily.</text>
</comment>
<reference evidence="13" key="1">
    <citation type="submission" date="2017-02" db="UniProtKB">
        <authorList>
            <consortium name="WormBaseParasite"/>
        </authorList>
    </citation>
    <scope>IDENTIFICATION</scope>
</reference>
<evidence type="ECO:0000256" key="10">
    <source>
        <dbReference type="SAM" id="Phobius"/>
    </source>
</evidence>
<dbReference type="WBParaSite" id="TTAC_0000015901-mRNA-1">
    <property type="protein sequence ID" value="TTAC_0000015901-mRNA-1"/>
    <property type="gene ID" value="TTAC_0000015901"/>
</dbReference>
<name>A0A0R3WHX0_HYDTA</name>
<evidence type="ECO:0000256" key="4">
    <source>
        <dbReference type="ARBA" id="ARBA00022692"/>
    </source>
</evidence>
<dbReference type="GO" id="GO:0005789">
    <property type="term" value="C:endoplasmic reticulum membrane"/>
    <property type="evidence" value="ECO:0007669"/>
    <property type="project" value="UniProtKB-SubCell"/>
</dbReference>
<dbReference type="InterPro" id="IPR004299">
    <property type="entry name" value="MBOAT_fam"/>
</dbReference>
<evidence type="ECO:0000313" key="13">
    <source>
        <dbReference type="WBParaSite" id="TTAC_0000015901-mRNA-1"/>
    </source>
</evidence>
<evidence type="ECO:0000256" key="1">
    <source>
        <dbReference type="ARBA" id="ARBA00004477"/>
    </source>
</evidence>
<dbReference type="OrthoDB" id="10039049at2759"/>
<evidence type="ECO:0000256" key="9">
    <source>
        <dbReference type="SAM" id="MobiDB-lite"/>
    </source>
</evidence>
<keyword evidence="6 10" id="KW-1133">Transmembrane helix</keyword>
<dbReference type="Pfam" id="PF03062">
    <property type="entry name" value="MBOAT"/>
    <property type="match status" value="1"/>
</dbReference>
<keyword evidence="4 10" id="KW-0812">Transmembrane</keyword>
<proteinExistence type="inferred from homology"/>